<name>A0A261XVH5_9FUNG</name>
<dbReference type="GO" id="GO:0032153">
    <property type="term" value="C:cell division site"/>
    <property type="evidence" value="ECO:0007669"/>
    <property type="project" value="EnsemblFungi"/>
</dbReference>
<dbReference type="EMBL" id="MVBO01000161">
    <property type="protein sequence ID" value="OZJ02350.1"/>
    <property type="molecule type" value="Genomic_DNA"/>
</dbReference>
<keyword evidence="3" id="KW-0808">Transferase</keyword>
<dbReference type="AlphaFoldDB" id="A0A261XVH5"/>
<sequence length="386" mass="42524">MLFSSSTMANNSRKKRNFKNLTLDNSINDVIEPEGTDTLANATAASSKTRLSSEASNGIRPRNSSLPTSGLVASRERPRPRGSSDYSKLCEHLSGLEIGLELRLDLRAEDLKTLGELGAGNGGTVCRVMHIPTETVMARKIIHIDAKPTVRKQIMRELQFAHDCNSEHIVSFYGAFTTEGDINICMEYMDVGSLDKIYKKNGPIPMDILPQIAYAVVDGLIYLYDNHRIIHRDVKPSNVLINSSGQIKICDFGVSGQLINSIADTFVGTSSYMSPERIQGAPYTVKSDVWSLGITIMELALGRFPFPADGTALSIFELLQHIVHEAVPTLPPGKYPEDLEDFLARCLMKDVDKRATPSELKSHPYLQNAMSHKVDLQGWAASVNSI</sequence>
<dbReference type="PROSITE" id="PS00108">
    <property type="entry name" value="PROTEIN_KINASE_ST"/>
    <property type="match status" value="1"/>
</dbReference>
<feature type="region of interest" description="Disordered" evidence="10">
    <location>
        <begin position="43"/>
        <end position="86"/>
    </location>
</feature>
<evidence type="ECO:0000256" key="1">
    <source>
        <dbReference type="ARBA" id="ARBA00022527"/>
    </source>
</evidence>
<reference evidence="12 13" key="1">
    <citation type="journal article" date="2017" name="Mycologia">
        <title>Bifiguratus adelaidae, gen. et sp. nov., a new member of Mucoromycotina in endophytic and soil-dwelling habitats.</title>
        <authorList>
            <person name="Torres-Cruz T.J."/>
            <person name="Billingsley Tobias T.L."/>
            <person name="Almatruk M."/>
            <person name="Hesse C."/>
            <person name="Kuske C.R."/>
            <person name="Desiro A."/>
            <person name="Benucci G.M."/>
            <person name="Bonito G."/>
            <person name="Stajich J.E."/>
            <person name="Dunlap C."/>
            <person name="Arnold A.E."/>
            <person name="Porras-Alfaro A."/>
        </authorList>
    </citation>
    <scope>NUCLEOTIDE SEQUENCE [LARGE SCALE GENOMIC DNA]</scope>
    <source>
        <strain evidence="12 13">AZ0501</strain>
    </source>
</reference>
<dbReference type="GO" id="GO:0005737">
    <property type="term" value="C:cytoplasm"/>
    <property type="evidence" value="ECO:0007669"/>
    <property type="project" value="EnsemblFungi"/>
</dbReference>
<dbReference type="PANTHER" id="PTHR47448">
    <property type="entry name" value="DUAL SPECIFICITY MITOGEN-ACTIVATED PROTEIN KINASE KINASE DSOR1-LIKE PROTEIN"/>
    <property type="match status" value="1"/>
</dbReference>
<dbReference type="GO" id="GO:0004674">
    <property type="term" value="F:protein serine/threonine kinase activity"/>
    <property type="evidence" value="ECO:0007669"/>
    <property type="project" value="UniProtKB-KW"/>
</dbReference>
<organism evidence="12 13">
    <name type="scientific">Bifiguratus adelaidae</name>
    <dbReference type="NCBI Taxonomy" id="1938954"/>
    <lineage>
        <taxon>Eukaryota</taxon>
        <taxon>Fungi</taxon>
        <taxon>Fungi incertae sedis</taxon>
        <taxon>Mucoromycota</taxon>
        <taxon>Mucoromycotina</taxon>
        <taxon>Endogonomycetes</taxon>
        <taxon>Endogonales</taxon>
        <taxon>Endogonales incertae sedis</taxon>
        <taxon>Bifiguratus</taxon>
    </lineage>
</organism>
<evidence type="ECO:0000256" key="3">
    <source>
        <dbReference type="ARBA" id="ARBA00022679"/>
    </source>
</evidence>
<dbReference type="GO" id="GO:0007124">
    <property type="term" value="P:pseudohyphal growth"/>
    <property type="evidence" value="ECO:0007669"/>
    <property type="project" value="EnsemblFungi"/>
</dbReference>
<proteinExistence type="inferred from homology"/>
<feature type="binding site" evidence="8">
    <location>
        <position position="140"/>
    </location>
    <ligand>
        <name>ATP</name>
        <dbReference type="ChEBI" id="CHEBI:30616"/>
    </ligand>
</feature>
<dbReference type="GO" id="GO:0000196">
    <property type="term" value="P:cell integrity MAPK cascade"/>
    <property type="evidence" value="ECO:0007669"/>
    <property type="project" value="EnsemblFungi"/>
</dbReference>
<keyword evidence="6 8" id="KW-0067">ATP-binding</keyword>
<dbReference type="Gene3D" id="1.10.510.10">
    <property type="entry name" value="Transferase(Phosphotransferase) domain 1"/>
    <property type="match status" value="1"/>
</dbReference>
<evidence type="ECO:0000259" key="11">
    <source>
        <dbReference type="PROSITE" id="PS50011"/>
    </source>
</evidence>
<keyword evidence="5" id="KW-0418">Kinase</keyword>
<evidence type="ECO:0000256" key="8">
    <source>
        <dbReference type="PROSITE-ProRule" id="PRU10141"/>
    </source>
</evidence>
<keyword evidence="1 9" id="KW-0723">Serine/threonine-protein kinase</keyword>
<dbReference type="Pfam" id="PF00069">
    <property type="entry name" value="Pkinase"/>
    <property type="match status" value="1"/>
</dbReference>
<dbReference type="PROSITE" id="PS00107">
    <property type="entry name" value="PROTEIN_KINASE_ATP"/>
    <property type="match status" value="1"/>
</dbReference>
<evidence type="ECO:0000313" key="12">
    <source>
        <dbReference type="EMBL" id="OZJ02350.1"/>
    </source>
</evidence>
<evidence type="ECO:0000256" key="7">
    <source>
        <dbReference type="ARBA" id="ARBA00038035"/>
    </source>
</evidence>
<dbReference type="GO" id="GO:0005524">
    <property type="term" value="F:ATP binding"/>
    <property type="evidence" value="ECO:0007669"/>
    <property type="project" value="UniProtKB-UniRule"/>
</dbReference>
<protein>
    <recommendedName>
        <fullName evidence="11">Protein kinase domain-containing protein</fullName>
    </recommendedName>
</protein>
<dbReference type="PROSITE" id="PS50011">
    <property type="entry name" value="PROTEIN_KINASE_DOM"/>
    <property type="match status" value="1"/>
</dbReference>
<dbReference type="PANTHER" id="PTHR47448:SF1">
    <property type="entry name" value="SERINE_THREONINE-PROTEIN KINASE STE7 HOMOLOG"/>
    <property type="match status" value="1"/>
</dbReference>
<dbReference type="InterPro" id="IPR000719">
    <property type="entry name" value="Prot_kinase_dom"/>
</dbReference>
<dbReference type="GO" id="GO:0001402">
    <property type="term" value="P:signal transduction involved in filamentous growth"/>
    <property type="evidence" value="ECO:0007669"/>
    <property type="project" value="EnsemblFungi"/>
</dbReference>
<dbReference type="FunFam" id="1.10.510.10:FF:000921">
    <property type="entry name" value="Serine/threonine-protein kinase STE7"/>
    <property type="match status" value="1"/>
</dbReference>
<gene>
    <name evidence="12" type="ORF">BZG36_04378</name>
</gene>
<evidence type="ECO:0000256" key="10">
    <source>
        <dbReference type="SAM" id="MobiDB-lite"/>
    </source>
</evidence>
<feature type="compositionally biased region" description="Polar residues" evidence="10">
    <location>
        <begin position="43"/>
        <end position="68"/>
    </location>
</feature>
<evidence type="ECO:0000313" key="13">
    <source>
        <dbReference type="Proteomes" id="UP000242875"/>
    </source>
</evidence>
<accession>A0A261XVH5</accession>
<evidence type="ECO:0000256" key="4">
    <source>
        <dbReference type="ARBA" id="ARBA00022741"/>
    </source>
</evidence>
<dbReference type="OrthoDB" id="10252354at2759"/>
<dbReference type="SUPFAM" id="SSF56112">
    <property type="entry name" value="Protein kinase-like (PK-like)"/>
    <property type="match status" value="1"/>
</dbReference>
<dbReference type="GO" id="GO:0001403">
    <property type="term" value="P:invasive growth in response to glucose limitation"/>
    <property type="evidence" value="ECO:0007669"/>
    <property type="project" value="EnsemblFungi"/>
</dbReference>
<dbReference type="InterPro" id="IPR011009">
    <property type="entry name" value="Kinase-like_dom_sf"/>
</dbReference>
<keyword evidence="13" id="KW-1185">Reference proteome</keyword>
<evidence type="ECO:0000256" key="2">
    <source>
        <dbReference type="ARBA" id="ARBA00022553"/>
    </source>
</evidence>
<comment type="caution">
    <text evidence="12">The sequence shown here is derived from an EMBL/GenBank/DDBJ whole genome shotgun (WGS) entry which is preliminary data.</text>
</comment>
<comment type="similarity">
    <text evidence="7">Belongs to the protein kinase superfamily. STE Ser/Thr protein kinase family. MAP kinase kinase subfamily.</text>
</comment>
<dbReference type="InterPro" id="IPR008271">
    <property type="entry name" value="Ser/Thr_kinase_AS"/>
</dbReference>
<dbReference type="InterPro" id="IPR017441">
    <property type="entry name" value="Protein_kinase_ATP_BS"/>
</dbReference>
<dbReference type="Gene3D" id="3.30.200.20">
    <property type="entry name" value="Phosphorylase Kinase, domain 1"/>
    <property type="match status" value="1"/>
</dbReference>
<dbReference type="GO" id="GO:0071507">
    <property type="term" value="P:pheromone response MAPK cascade"/>
    <property type="evidence" value="ECO:0007669"/>
    <property type="project" value="EnsemblFungi"/>
</dbReference>
<evidence type="ECO:0000256" key="5">
    <source>
        <dbReference type="ARBA" id="ARBA00022777"/>
    </source>
</evidence>
<dbReference type="FunFam" id="3.30.200.20:FF:000040">
    <property type="entry name" value="Dual specificity mitogen-activated protein kinase kinase"/>
    <property type="match status" value="1"/>
</dbReference>
<dbReference type="GO" id="GO:0043332">
    <property type="term" value="C:mating projection tip"/>
    <property type="evidence" value="ECO:0007669"/>
    <property type="project" value="EnsemblFungi"/>
</dbReference>
<dbReference type="SMART" id="SM00220">
    <property type="entry name" value="S_TKc"/>
    <property type="match status" value="1"/>
</dbReference>
<evidence type="ECO:0000256" key="9">
    <source>
        <dbReference type="RuleBase" id="RU000304"/>
    </source>
</evidence>
<dbReference type="InterPro" id="IPR050915">
    <property type="entry name" value="MAP_kinase_kinase"/>
</dbReference>
<keyword evidence="2" id="KW-0597">Phosphoprotein</keyword>
<dbReference type="Proteomes" id="UP000242875">
    <property type="component" value="Unassembled WGS sequence"/>
</dbReference>
<dbReference type="GO" id="GO:0004708">
    <property type="term" value="F:MAP kinase kinase activity"/>
    <property type="evidence" value="ECO:0007669"/>
    <property type="project" value="EnsemblFungi"/>
</dbReference>
<feature type="domain" description="Protein kinase" evidence="11">
    <location>
        <begin position="111"/>
        <end position="366"/>
    </location>
</feature>
<keyword evidence="4 8" id="KW-0547">Nucleotide-binding</keyword>
<evidence type="ECO:0000256" key="6">
    <source>
        <dbReference type="ARBA" id="ARBA00022840"/>
    </source>
</evidence>